<dbReference type="Pfam" id="PF08477">
    <property type="entry name" value="Roc"/>
    <property type="match status" value="1"/>
</dbReference>
<dbReference type="Gene3D" id="3.80.10.10">
    <property type="entry name" value="Ribonuclease Inhibitor"/>
    <property type="match status" value="4"/>
</dbReference>
<comment type="caution">
    <text evidence="4">The sequence shown here is derived from an EMBL/GenBank/DDBJ whole genome shotgun (WGS) entry which is preliminary data.</text>
</comment>
<dbReference type="InterPro" id="IPR003591">
    <property type="entry name" value="Leu-rich_rpt_typical-subtyp"/>
</dbReference>
<dbReference type="GO" id="GO:0007165">
    <property type="term" value="P:signal transduction"/>
    <property type="evidence" value="ECO:0007669"/>
    <property type="project" value="InterPro"/>
</dbReference>
<dbReference type="SMART" id="SM00365">
    <property type="entry name" value="LRR_SD22"/>
    <property type="match status" value="9"/>
</dbReference>
<organism evidence="4 5">
    <name type="scientific">Chitinophaga silvisoli</name>
    <dbReference type="NCBI Taxonomy" id="2291814"/>
    <lineage>
        <taxon>Bacteria</taxon>
        <taxon>Pseudomonadati</taxon>
        <taxon>Bacteroidota</taxon>
        <taxon>Chitinophagia</taxon>
        <taxon>Chitinophagales</taxon>
        <taxon>Chitinophagaceae</taxon>
        <taxon>Chitinophaga</taxon>
    </lineage>
</organism>
<dbReference type="InterPro" id="IPR036388">
    <property type="entry name" value="WH-like_DNA-bd_sf"/>
</dbReference>
<dbReference type="PANTHER" id="PTHR46652:SF3">
    <property type="entry name" value="LEUCINE-RICH REPEAT-CONTAINING PROTEIN 9"/>
    <property type="match status" value="1"/>
</dbReference>
<evidence type="ECO:0000313" key="4">
    <source>
        <dbReference type="EMBL" id="RFM30966.1"/>
    </source>
</evidence>
<dbReference type="Gene3D" id="1.10.10.10">
    <property type="entry name" value="Winged helix-like DNA-binding domain superfamily/Winged helix DNA-binding domain"/>
    <property type="match status" value="1"/>
</dbReference>
<dbReference type="PROSITE" id="PS50104">
    <property type="entry name" value="TIR"/>
    <property type="match status" value="1"/>
</dbReference>
<dbReference type="Pfam" id="PF13855">
    <property type="entry name" value="LRR_8"/>
    <property type="match status" value="1"/>
</dbReference>
<dbReference type="Pfam" id="PF16095">
    <property type="entry name" value="COR-A"/>
    <property type="match status" value="1"/>
</dbReference>
<proteinExistence type="predicted"/>
<dbReference type="Proteomes" id="UP000261174">
    <property type="component" value="Unassembled WGS sequence"/>
</dbReference>
<dbReference type="RefSeq" id="WP_116857280.1">
    <property type="nucleotide sequence ID" value="NZ_QTJV01000017.1"/>
</dbReference>
<dbReference type="InterPro" id="IPR025875">
    <property type="entry name" value="Leu-rich_rpt_4"/>
</dbReference>
<dbReference type="InterPro" id="IPR001611">
    <property type="entry name" value="Leu-rich_rpt"/>
</dbReference>
<dbReference type="InterPro" id="IPR035897">
    <property type="entry name" value="Toll_tir_struct_dom_sf"/>
</dbReference>
<dbReference type="SMART" id="SM00255">
    <property type="entry name" value="TIR"/>
    <property type="match status" value="1"/>
</dbReference>
<evidence type="ECO:0000313" key="5">
    <source>
        <dbReference type="Proteomes" id="UP000261174"/>
    </source>
</evidence>
<dbReference type="Gene3D" id="3.40.50.10140">
    <property type="entry name" value="Toll/interleukin-1 receptor homology (TIR) domain"/>
    <property type="match status" value="1"/>
</dbReference>
<dbReference type="InterPro" id="IPR000157">
    <property type="entry name" value="TIR_dom"/>
</dbReference>
<dbReference type="InterPro" id="IPR032171">
    <property type="entry name" value="COR-A"/>
</dbReference>
<name>A0A3E1NSQ3_9BACT</name>
<gene>
    <name evidence="4" type="ORF">DXN04_30850</name>
</gene>
<feature type="domain" description="TIR" evidence="3">
    <location>
        <begin position="1205"/>
        <end position="1377"/>
    </location>
</feature>
<dbReference type="SUPFAM" id="SSF52058">
    <property type="entry name" value="L domain-like"/>
    <property type="match status" value="2"/>
</dbReference>
<protein>
    <submittedName>
        <fullName evidence="4">TIR domain-containing protein</fullName>
    </submittedName>
</protein>
<dbReference type="PANTHER" id="PTHR46652">
    <property type="entry name" value="LEUCINE-RICH REPEAT AND IQ DOMAIN-CONTAINING PROTEIN 1-RELATED"/>
    <property type="match status" value="1"/>
</dbReference>
<evidence type="ECO:0000256" key="2">
    <source>
        <dbReference type="ARBA" id="ARBA00022737"/>
    </source>
</evidence>
<dbReference type="PROSITE" id="PS51450">
    <property type="entry name" value="LRR"/>
    <property type="match status" value="8"/>
</dbReference>
<accession>A0A3E1NSQ3</accession>
<keyword evidence="5" id="KW-1185">Reference proteome</keyword>
<dbReference type="SUPFAM" id="SSF52047">
    <property type="entry name" value="RNI-like"/>
    <property type="match status" value="1"/>
</dbReference>
<dbReference type="Pfam" id="PF12799">
    <property type="entry name" value="LRR_4"/>
    <property type="match status" value="1"/>
</dbReference>
<dbReference type="InterPro" id="IPR050836">
    <property type="entry name" value="SDS22/Internalin_LRR"/>
</dbReference>
<dbReference type="InterPro" id="IPR032675">
    <property type="entry name" value="LRR_dom_sf"/>
</dbReference>
<reference evidence="4 5" key="1">
    <citation type="submission" date="2018-08" db="EMBL/GenBank/DDBJ databases">
        <title>Chitinophaga sp. K20C18050901, a novel bacterium isolated from forest soil.</title>
        <authorList>
            <person name="Wang C."/>
        </authorList>
    </citation>
    <scope>NUCLEOTIDE SEQUENCE [LARGE SCALE GENOMIC DNA]</scope>
    <source>
        <strain evidence="4 5">K20C18050901</strain>
    </source>
</reference>
<dbReference type="SMART" id="SM00364">
    <property type="entry name" value="LRR_BAC"/>
    <property type="match status" value="10"/>
</dbReference>
<sequence length="1378" mass="158804">MSKALDLIEKCLATLDPVLDLGNCGLSDGDLDLYTPLGSALVRCSHLTRLILSNDSFHWNLDEPTVLITNGAYLYKSRPEFWKEGQPKPLKEPPISYFAIPDYRPRVEKEVLVRHSNIFDAIPDAVQLLFNLEELVCGGTRDQRWGINNLQPLRGLKKLKTLVLSNNEIDKIDCLDYFPDLEKLDLGNNRIVSLLAIQSHKRLKALDLSYNKLTNIGEISKFPFLQWLNVSSNQLQIMDRVDELPLLQHLDLSDNQIATFKTFKRNALLRVLNLSENQLSQLYEIGELPNLKYLYARRNKIHTITGIKSLQGLQLLDLSHNMMDHIPQGFNQLLELRVLDVSNNALQVLKHIDGMQRLTILNAANNLIKSIKLEQVLPALEDLILNNNRLSILSVFTWCPKLEKLFVAENDLEWVIGVGPSALKVLVLFKNKISNLLFIRGCEQLTYLDVSSNKISELEQSGHYPKLSSLFAEENAIAHALTLQHYPALVNVDLSMNLIERIELVADLPMLETIYLHYNSITELGEWRNLPCLKRIGVQCNEIRLLPVDWALLPALTDINASYNKIIEMPDLAGFPKLERCNLAVNSITVIKAFEPHPSLQQLSLSTNRIKVLPDLYSLLQFRELDLCHNLITTVNKFIRALRKDNDLEITGDRSGTLRVSRHGMNLLLNGAYFDVPRQILNDDSISIKNWFIARDEGGYINLEAKCILFGNGETGKTALSHYLRTGNFFPVNDRTHGIMIDTWKLGRNEWTDQFGTSIIKAVDAHDMSDAPVRNESFTFNIWDFGGQEFYHATHRLFMSTDVLYLVLWEQESDYQDEERGIFPKEYWVDNIQHYAAGSAVLLVQNRADKVFYVEEDNCYKIGTYDKLNPESVSRYHLDMQLLKDGIFKRVSTLPHFGMYTPEVYQQIKEVLEYSRRHYISFEEYRSICVEADNTDGRIMEDVSQCESLLKYLDNIGSVVCFRHRERMKDELMRDYVFTRPRWLVGVIYQILEKGRAEFDLAHVEKVVAAYNLPAELWVKVMQNFGLIFEVVSKQGLRYIVPQYLPKECQDQRGLELVLSCKKMVHAFTVSYPRFMPGGNFLRLISHYGSAHLEYLFWKKGLVFFKDGKTVFVECVNNVDERKIRVSVQDLEVGVAMDVFDTILGIDWSEDVEVSIDEVNYVVVSLLKKKVMGGHLEVDATNGRTLATKDFNYLFNMEQLNLKEKTIRIFVSYSSRDRKLKEMLVNGLREHLVTRPGFNYEFWSDQAIDMGADWHGEIKENIRNSDVAILLVSASFAASPYIRKEELEEFLEKMKVGRFVMLPVLVRSFDFMSFRELAGFQFFKAYYREYGFTAPGDRDRFMAFDVLGEDGGMEDRWLNDYYKNLADGVERAVRGRFL</sequence>
<keyword evidence="2" id="KW-0677">Repeat</keyword>
<evidence type="ECO:0000259" key="3">
    <source>
        <dbReference type="PROSITE" id="PS50104"/>
    </source>
</evidence>
<dbReference type="EMBL" id="QTJV01000017">
    <property type="protein sequence ID" value="RFM30966.1"/>
    <property type="molecule type" value="Genomic_DNA"/>
</dbReference>
<dbReference type="Gene3D" id="3.40.50.300">
    <property type="entry name" value="P-loop containing nucleotide triphosphate hydrolases"/>
    <property type="match status" value="1"/>
</dbReference>
<dbReference type="OrthoDB" id="1148122at2"/>
<evidence type="ECO:0000256" key="1">
    <source>
        <dbReference type="ARBA" id="ARBA00022614"/>
    </source>
</evidence>
<dbReference type="SMART" id="SM00369">
    <property type="entry name" value="LRR_TYP"/>
    <property type="match status" value="10"/>
</dbReference>
<keyword evidence="1" id="KW-0433">Leucine-rich repeat</keyword>
<dbReference type="SUPFAM" id="SSF52200">
    <property type="entry name" value="Toll/Interleukin receptor TIR domain"/>
    <property type="match status" value="1"/>
</dbReference>
<dbReference type="InterPro" id="IPR027417">
    <property type="entry name" value="P-loop_NTPase"/>
</dbReference>
<dbReference type="Pfam" id="PF13676">
    <property type="entry name" value="TIR_2"/>
    <property type="match status" value="1"/>
</dbReference>
<dbReference type="SUPFAM" id="SSF52540">
    <property type="entry name" value="P-loop containing nucleoside triphosphate hydrolases"/>
    <property type="match status" value="1"/>
</dbReference>